<comment type="subcellular location">
    <subcellularLocation>
        <location evidence="1">Nucleus</location>
    </subcellularLocation>
</comment>
<dbReference type="GO" id="GO:0032299">
    <property type="term" value="C:ribonuclease H2 complex"/>
    <property type="evidence" value="ECO:0007669"/>
    <property type="project" value="InterPro"/>
</dbReference>
<feature type="domain" description="Rnh202 triple barrel" evidence="8">
    <location>
        <begin position="8"/>
        <end position="95"/>
    </location>
</feature>
<dbReference type="InterPro" id="IPR019024">
    <property type="entry name" value="RNase_H2_suB_wHTH"/>
</dbReference>
<keyword evidence="3" id="KW-0539">Nucleus</keyword>
<gene>
    <name evidence="9" type="ORF">DL764_000811</name>
</gene>
<dbReference type="EMBL" id="QJNU01000021">
    <property type="protein sequence ID" value="RYP10190.1"/>
    <property type="molecule type" value="Genomic_DNA"/>
</dbReference>
<evidence type="ECO:0000259" key="7">
    <source>
        <dbReference type="Pfam" id="PF09468"/>
    </source>
</evidence>
<protein>
    <recommendedName>
        <fullName evidence="2">Ribonuclease H2 subunit B</fullName>
    </recommendedName>
    <alternativeName>
        <fullName evidence="5">Ribonuclease HI subunit B</fullName>
    </alternativeName>
</protein>
<dbReference type="GO" id="GO:0005654">
    <property type="term" value="C:nucleoplasm"/>
    <property type="evidence" value="ECO:0007669"/>
    <property type="project" value="TreeGrafter"/>
</dbReference>
<comment type="function">
    <text evidence="4">Non catalytic subunit of RNase H2, an endonuclease that specifically degrades the RNA of RNA:DNA hybrids. Participates in DNA replication, possibly by mediating the removal of lagging-strand Okazaki fragment RNA primers during DNA replication. Mediates the excision of single ribonucleotides from DNA:RNA duplexes.</text>
</comment>
<dbReference type="OrthoDB" id="29098at2759"/>
<evidence type="ECO:0000256" key="6">
    <source>
        <dbReference type="SAM" id="MobiDB-lite"/>
    </source>
</evidence>
<dbReference type="AlphaFoldDB" id="A0A4Q4TX23"/>
<evidence type="ECO:0000256" key="5">
    <source>
        <dbReference type="ARBA" id="ARBA00033464"/>
    </source>
</evidence>
<evidence type="ECO:0000256" key="2">
    <source>
        <dbReference type="ARBA" id="ARBA00019062"/>
    </source>
</evidence>
<dbReference type="PANTHER" id="PTHR13383">
    <property type="entry name" value="RIBONUCLEASE H2 SUBUNIT B"/>
    <property type="match status" value="1"/>
</dbReference>
<feature type="compositionally biased region" description="Low complexity" evidence="6">
    <location>
        <begin position="221"/>
        <end position="269"/>
    </location>
</feature>
<feature type="compositionally biased region" description="Basic and acidic residues" evidence="6">
    <location>
        <begin position="356"/>
        <end position="383"/>
    </location>
</feature>
<dbReference type="InterPro" id="IPR040456">
    <property type="entry name" value="RNase_H2_suB"/>
</dbReference>
<evidence type="ECO:0000256" key="3">
    <source>
        <dbReference type="ARBA" id="ARBA00023242"/>
    </source>
</evidence>
<feature type="region of interest" description="Disordered" evidence="6">
    <location>
        <begin position="354"/>
        <end position="413"/>
    </location>
</feature>
<dbReference type="GO" id="GO:0006401">
    <property type="term" value="P:RNA catabolic process"/>
    <property type="evidence" value="ECO:0007669"/>
    <property type="project" value="TreeGrafter"/>
</dbReference>
<feature type="domain" description="Ribonuclease H2 subunit B wHTH" evidence="7">
    <location>
        <begin position="98"/>
        <end position="316"/>
    </location>
</feature>
<evidence type="ECO:0000313" key="9">
    <source>
        <dbReference type="EMBL" id="RYP10190.1"/>
    </source>
</evidence>
<dbReference type="Proteomes" id="UP000293360">
    <property type="component" value="Unassembled WGS sequence"/>
</dbReference>
<evidence type="ECO:0000259" key="8">
    <source>
        <dbReference type="Pfam" id="PF17745"/>
    </source>
</evidence>
<accession>A0A4Q4TX23</accession>
<dbReference type="Gene3D" id="2.20.25.530">
    <property type="match status" value="1"/>
</dbReference>
<evidence type="ECO:0000313" key="10">
    <source>
        <dbReference type="Proteomes" id="UP000293360"/>
    </source>
</evidence>
<evidence type="ECO:0000256" key="4">
    <source>
        <dbReference type="ARBA" id="ARBA00024778"/>
    </source>
</evidence>
<comment type="caution">
    <text evidence="9">The sequence shown here is derived from an EMBL/GenBank/DDBJ whole genome shotgun (WGS) entry which is preliminary data.</text>
</comment>
<name>A0A4Q4TX23_9PEZI</name>
<dbReference type="CDD" id="cd09270">
    <property type="entry name" value="RNase_H2-B"/>
    <property type="match status" value="1"/>
</dbReference>
<evidence type="ECO:0000256" key="1">
    <source>
        <dbReference type="ARBA" id="ARBA00004123"/>
    </source>
</evidence>
<sequence>MNPPKIFILPKKATEEARIVSLLNPRYAKPTRYLVCPETGIYEFTKVAAPKTTPRSWLIESSPTGASAGKTDEDCVELGTYITKGADLFIATPIDPLFLILPALAAASKSEKRFFLSSDDHFDSILQDSPHLAEVLRWGNVRGVLESRMAAACETSQGGDELMFRFSEEKLLNELVSKAKKMADQPLPKSMEEKFVTKVLEAPMLGVKREATLSVSQSQGESVSTPESETTPSTVESSESQSSASSLASATSDPSEASTAATSVTEELTTTTVTSTTEVVAATLQASEEVTKLQRLRTAFQFICSSYLVPAQAAELKTMLEERKSSLADFTPLDGYLARIAKMRQDALAARSMGDYSRKRVVDDEEAAERAEKKRKKEEEDKRKKAGQSRGVRDLQKVNTRGMKKMSDFFQKK</sequence>
<reference evidence="9 10" key="1">
    <citation type="submission" date="2018-06" db="EMBL/GenBank/DDBJ databases">
        <title>Complete Genomes of Monosporascus.</title>
        <authorList>
            <person name="Robinson A.J."/>
            <person name="Natvig D.O."/>
        </authorList>
    </citation>
    <scope>NUCLEOTIDE SEQUENCE [LARGE SCALE GENOMIC DNA]</scope>
    <source>
        <strain evidence="9 10">CBS 110550</strain>
    </source>
</reference>
<dbReference type="InterPro" id="IPR041195">
    <property type="entry name" value="Rnh202_N"/>
</dbReference>
<dbReference type="PANTHER" id="PTHR13383:SF11">
    <property type="entry name" value="RIBONUCLEASE H2 SUBUNIT B"/>
    <property type="match status" value="1"/>
</dbReference>
<dbReference type="Gene3D" id="1.10.20.120">
    <property type="match status" value="1"/>
</dbReference>
<feature type="region of interest" description="Disordered" evidence="6">
    <location>
        <begin position="211"/>
        <end position="269"/>
    </location>
</feature>
<dbReference type="STRING" id="155417.A0A4Q4TX23"/>
<proteinExistence type="predicted"/>
<dbReference type="Pfam" id="PF17745">
    <property type="entry name" value="Ydr279_N"/>
    <property type="match status" value="1"/>
</dbReference>
<organism evidence="9 10">
    <name type="scientific">Monosporascus ibericus</name>
    <dbReference type="NCBI Taxonomy" id="155417"/>
    <lineage>
        <taxon>Eukaryota</taxon>
        <taxon>Fungi</taxon>
        <taxon>Dikarya</taxon>
        <taxon>Ascomycota</taxon>
        <taxon>Pezizomycotina</taxon>
        <taxon>Sordariomycetes</taxon>
        <taxon>Xylariomycetidae</taxon>
        <taxon>Xylariales</taxon>
        <taxon>Xylariales incertae sedis</taxon>
        <taxon>Monosporascus</taxon>
    </lineage>
</organism>
<keyword evidence="10" id="KW-1185">Reference proteome</keyword>
<dbReference type="Pfam" id="PF09468">
    <property type="entry name" value="RNase_H2-Ydr279"/>
    <property type="match status" value="1"/>
</dbReference>